<organism evidence="2 3">
    <name type="scientific">Hoeflea poritis</name>
    <dbReference type="NCBI Taxonomy" id="2993659"/>
    <lineage>
        <taxon>Bacteria</taxon>
        <taxon>Pseudomonadati</taxon>
        <taxon>Pseudomonadota</taxon>
        <taxon>Alphaproteobacteria</taxon>
        <taxon>Hyphomicrobiales</taxon>
        <taxon>Rhizobiaceae</taxon>
        <taxon>Hoeflea</taxon>
    </lineage>
</organism>
<protein>
    <recommendedName>
        <fullName evidence="1">Tautomerase cis-CaaD-like domain-containing protein</fullName>
    </recommendedName>
</protein>
<keyword evidence="3" id="KW-1185">Reference proteome</keyword>
<accession>A0ABT4VKD6</accession>
<reference evidence="2" key="1">
    <citation type="submission" date="2022-11" db="EMBL/GenBank/DDBJ databases">
        <title>Hoeflea poritis sp. nov., isolated from scleractinian coral Porites lutea.</title>
        <authorList>
            <person name="Zhang G."/>
            <person name="Wei Q."/>
            <person name="Cai L."/>
        </authorList>
    </citation>
    <scope>NUCLEOTIDE SEQUENCE</scope>
    <source>
        <strain evidence="2">E7-10</strain>
    </source>
</reference>
<proteinExistence type="predicted"/>
<dbReference type="InterPro" id="IPR014347">
    <property type="entry name" value="Tautomerase/MIF_sf"/>
</dbReference>
<dbReference type="InterPro" id="IPR028116">
    <property type="entry name" value="Cis-CaaD-like"/>
</dbReference>
<evidence type="ECO:0000313" key="3">
    <source>
        <dbReference type="Proteomes" id="UP001148313"/>
    </source>
</evidence>
<feature type="domain" description="Tautomerase cis-CaaD-like" evidence="1">
    <location>
        <begin position="1"/>
        <end position="49"/>
    </location>
</feature>
<dbReference type="Pfam" id="PF14832">
    <property type="entry name" value="Tautomerase_3"/>
    <property type="match status" value="1"/>
</dbReference>
<sequence length="122" mass="13059">MPLYMCNAVPGAIPDDAKPVIASDITDIHCDITGTPRTFVHVFFFEDAPQVPINGRSVFLFGSIHSGSTADQKSTLVMRMKMSIFTHAGVPLSAIVADTTDVPAGWVMEGGVVQPEHAEDDT</sequence>
<dbReference type="RefSeq" id="WP_271088734.1">
    <property type="nucleotide sequence ID" value="NZ_JAPJZH010000003.1"/>
</dbReference>
<gene>
    <name evidence="2" type="ORF">OOZ53_07365</name>
</gene>
<evidence type="ECO:0000259" key="1">
    <source>
        <dbReference type="Pfam" id="PF14832"/>
    </source>
</evidence>
<evidence type="ECO:0000313" key="2">
    <source>
        <dbReference type="EMBL" id="MDA4845165.1"/>
    </source>
</evidence>
<comment type="caution">
    <text evidence="2">The sequence shown here is derived from an EMBL/GenBank/DDBJ whole genome shotgun (WGS) entry which is preliminary data.</text>
</comment>
<name>A0ABT4VKD6_9HYPH</name>
<dbReference type="EMBL" id="JAPJZH010000003">
    <property type="protein sequence ID" value="MDA4845165.1"/>
    <property type="molecule type" value="Genomic_DNA"/>
</dbReference>
<dbReference type="Gene3D" id="3.30.429.10">
    <property type="entry name" value="Macrophage Migration Inhibitory Factor"/>
    <property type="match status" value="1"/>
</dbReference>
<dbReference type="Proteomes" id="UP001148313">
    <property type="component" value="Unassembled WGS sequence"/>
</dbReference>
<dbReference type="SUPFAM" id="SSF55331">
    <property type="entry name" value="Tautomerase/MIF"/>
    <property type="match status" value="1"/>
</dbReference>